<dbReference type="EMBL" id="CP058708">
    <property type="protein sequence ID" value="QLH51072.1"/>
    <property type="molecule type" value="Genomic_DNA"/>
</dbReference>
<evidence type="ECO:0000256" key="2">
    <source>
        <dbReference type="ARBA" id="ARBA00010961"/>
    </source>
</evidence>
<dbReference type="InterPro" id="IPR001207">
    <property type="entry name" value="Transposase_mutator"/>
</dbReference>
<name>A0A7D5NC29_9PROT</name>
<comment type="similarity">
    <text evidence="2">Belongs to the transposase mutator family.</text>
</comment>
<accession>A0A7D5NC29</accession>
<dbReference type="AlphaFoldDB" id="A0A7D5NC29"/>
<evidence type="ECO:0000256" key="3">
    <source>
        <dbReference type="ARBA" id="ARBA00022578"/>
    </source>
</evidence>
<keyword evidence="4" id="KW-0238">DNA-binding</keyword>
<keyword evidence="5" id="KW-0233">DNA recombination</keyword>
<evidence type="ECO:0000256" key="5">
    <source>
        <dbReference type="ARBA" id="ARBA00023172"/>
    </source>
</evidence>
<evidence type="ECO:0000313" key="7">
    <source>
        <dbReference type="EMBL" id="QLH51072.1"/>
    </source>
</evidence>
<gene>
    <name evidence="7" type="ORF">HWD57_15675</name>
</gene>
<dbReference type="GO" id="GO:0006313">
    <property type="term" value="P:DNA transposition"/>
    <property type="evidence" value="ECO:0007669"/>
    <property type="project" value="InterPro"/>
</dbReference>
<keyword evidence="3" id="KW-0815">Transposition</keyword>
<reference evidence="7 8" key="1">
    <citation type="journal article" date="2019" name="Microbiome">
        <title>Annotated bacterial chromosomes from frame-shift-corrected long-read metagenomic data.</title>
        <authorList>
            <person name="Arumugam K."/>
            <person name="Bagci C."/>
            <person name="Bessarab I."/>
            <person name="Beier S."/>
            <person name="Buchfink B."/>
            <person name="Gorska A."/>
            <person name="Qiu G."/>
            <person name="Huson D.H."/>
            <person name="Williams R.B.H."/>
        </authorList>
    </citation>
    <scope>NUCLEOTIDE SEQUENCE [LARGE SCALE GENOMIC DNA]</scope>
    <source>
        <strain evidence="7">SSA1</strain>
    </source>
</reference>
<dbReference type="Proteomes" id="UP000509684">
    <property type="component" value="Chromosome"/>
</dbReference>
<dbReference type="Pfam" id="PF00872">
    <property type="entry name" value="Transposase_mut"/>
    <property type="match status" value="1"/>
</dbReference>
<dbReference type="GO" id="GO:0004803">
    <property type="term" value="F:transposase activity"/>
    <property type="evidence" value="ECO:0007669"/>
    <property type="project" value="InterPro"/>
</dbReference>
<evidence type="ECO:0000256" key="1">
    <source>
        <dbReference type="ARBA" id="ARBA00002190"/>
    </source>
</evidence>
<comment type="function">
    <text evidence="1">Required for the transposition of the insertion element.</text>
</comment>
<feature type="compositionally biased region" description="Polar residues" evidence="6">
    <location>
        <begin position="64"/>
        <end position="78"/>
    </location>
</feature>
<dbReference type="GO" id="GO:0003677">
    <property type="term" value="F:DNA binding"/>
    <property type="evidence" value="ECO:0007669"/>
    <property type="project" value="UniProtKB-KW"/>
</dbReference>
<protein>
    <submittedName>
        <fullName evidence="7">Transposase</fullName>
    </submittedName>
</protein>
<evidence type="ECO:0000256" key="6">
    <source>
        <dbReference type="SAM" id="MobiDB-lite"/>
    </source>
</evidence>
<dbReference type="KEGG" id="acog:HWD57_15675"/>
<organism evidence="7 8">
    <name type="scientific">Candidatus Accumulibacter cognatus</name>
    <dbReference type="NCBI Taxonomy" id="2954383"/>
    <lineage>
        <taxon>Bacteria</taxon>
        <taxon>Pseudomonadati</taxon>
        <taxon>Pseudomonadota</taxon>
        <taxon>Betaproteobacteria</taxon>
        <taxon>Candidatus Accumulibacter</taxon>
    </lineage>
</organism>
<feature type="compositionally biased region" description="Basic and acidic residues" evidence="6">
    <location>
        <begin position="33"/>
        <end position="55"/>
    </location>
</feature>
<evidence type="ECO:0000256" key="4">
    <source>
        <dbReference type="ARBA" id="ARBA00023125"/>
    </source>
</evidence>
<sequence length="78" mass="8654">MPGLLSGRDELARLVEAVLNPILEAQLTEALGAERHERTEERAGYHNETRARTLDTRVGPVTLQVPQTRDGSLSTEIF</sequence>
<feature type="region of interest" description="Disordered" evidence="6">
    <location>
        <begin position="33"/>
        <end position="78"/>
    </location>
</feature>
<proteinExistence type="inferred from homology"/>
<evidence type="ECO:0000313" key="8">
    <source>
        <dbReference type="Proteomes" id="UP000509684"/>
    </source>
</evidence>